<name>A0ACB9GS79_9ASTR</name>
<accession>A0ACB9GS79</accession>
<dbReference type="Proteomes" id="UP001056120">
    <property type="component" value="Linkage Group LG13"/>
</dbReference>
<proteinExistence type="predicted"/>
<dbReference type="EMBL" id="CM042030">
    <property type="protein sequence ID" value="KAI3786489.1"/>
    <property type="molecule type" value="Genomic_DNA"/>
</dbReference>
<evidence type="ECO:0000313" key="2">
    <source>
        <dbReference type="Proteomes" id="UP001056120"/>
    </source>
</evidence>
<protein>
    <submittedName>
        <fullName evidence="1">Uncharacterized protein</fullName>
    </submittedName>
</protein>
<comment type="caution">
    <text evidence="1">The sequence shown here is derived from an EMBL/GenBank/DDBJ whole genome shotgun (WGS) entry which is preliminary data.</text>
</comment>
<organism evidence="1 2">
    <name type="scientific">Smallanthus sonchifolius</name>
    <dbReference type="NCBI Taxonomy" id="185202"/>
    <lineage>
        <taxon>Eukaryota</taxon>
        <taxon>Viridiplantae</taxon>
        <taxon>Streptophyta</taxon>
        <taxon>Embryophyta</taxon>
        <taxon>Tracheophyta</taxon>
        <taxon>Spermatophyta</taxon>
        <taxon>Magnoliopsida</taxon>
        <taxon>eudicotyledons</taxon>
        <taxon>Gunneridae</taxon>
        <taxon>Pentapetalae</taxon>
        <taxon>asterids</taxon>
        <taxon>campanulids</taxon>
        <taxon>Asterales</taxon>
        <taxon>Asteraceae</taxon>
        <taxon>Asteroideae</taxon>
        <taxon>Heliantheae alliance</taxon>
        <taxon>Millerieae</taxon>
        <taxon>Smallanthus</taxon>
    </lineage>
</organism>
<reference evidence="1 2" key="2">
    <citation type="journal article" date="2022" name="Mol. Ecol. Resour.">
        <title>The genomes of chicory, endive, great burdock and yacon provide insights into Asteraceae paleo-polyploidization history and plant inulin production.</title>
        <authorList>
            <person name="Fan W."/>
            <person name="Wang S."/>
            <person name="Wang H."/>
            <person name="Wang A."/>
            <person name="Jiang F."/>
            <person name="Liu H."/>
            <person name="Zhao H."/>
            <person name="Xu D."/>
            <person name="Zhang Y."/>
        </authorList>
    </citation>
    <scope>NUCLEOTIDE SEQUENCE [LARGE SCALE GENOMIC DNA]</scope>
    <source>
        <strain evidence="2">cv. Yunnan</strain>
        <tissue evidence="1">Leaves</tissue>
    </source>
</reference>
<gene>
    <name evidence="1" type="ORF">L1987_40209</name>
</gene>
<evidence type="ECO:0000313" key="1">
    <source>
        <dbReference type="EMBL" id="KAI3786489.1"/>
    </source>
</evidence>
<sequence>MSCYLKTNQFDECIKEGIEVSVTDARIVKALYRRGQTYKSLGNLKGAALLVEAADMSDVDAQYELGRNLRIEVVVAVELVVLAVLVVAVVAVVHQH</sequence>
<reference evidence="2" key="1">
    <citation type="journal article" date="2022" name="Mol. Ecol. Resour.">
        <title>The genomes of chicory, endive, great burdock and yacon provide insights into Asteraceae palaeo-polyploidization history and plant inulin production.</title>
        <authorList>
            <person name="Fan W."/>
            <person name="Wang S."/>
            <person name="Wang H."/>
            <person name="Wang A."/>
            <person name="Jiang F."/>
            <person name="Liu H."/>
            <person name="Zhao H."/>
            <person name="Xu D."/>
            <person name="Zhang Y."/>
        </authorList>
    </citation>
    <scope>NUCLEOTIDE SEQUENCE [LARGE SCALE GENOMIC DNA]</scope>
    <source>
        <strain evidence="2">cv. Yunnan</strain>
    </source>
</reference>
<keyword evidence="2" id="KW-1185">Reference proteome</keyword>